<dbReference type="EMBL" id="CP001390">
    <property type="protein sequence ID" value="ACM20053.1"/>
    <property type="molecule type" value="Genomic_DNA"/>
</dbReference>
<dbReference type="InterPro" id="IPR006860">
    <property type="entry name" value="FecR"/>
</dbReference>
<dbReference type="PANTHER" id="PTHR38731">
    <property type="entry name" value="LIPL45-RELATED LIPOPROTEIN-RELATED"/>
    <property type="match status" value="1"/>
</dbReference>
<proteinExistence type="predicted"/>
<feature type="region of interest" description="Disordered" evidence="1">
    <location>
        <begin position="212"/>
        <end position="249"/>
    </location>
</feature>
<dbReference type="Pfam" id="PF04773">
    <property type="entry name" value="FecR"/>
    <property type="match status" value="1"/>
</dbReference>
<name>B9M6J3_GEODF</name>
<evidence type="ECO:0000259" key="2">
    <source>
        <dbReference type="Pfam" id="PF04773"/>
    </source>
</evidence>
<dbReference type="STRING" id="316067.Geob_1695"/>
<evidence type="ECO:0000313" key="3">
    <source>
        <dbReference type="EMBL" id="ACM20053.1"/>
    </source>
</evidence>
<feature type="compositionally biased region" description="Polar residues" evidence="1">
    <location>
        <begin position="240"/>
        <end position="249"/>
    </location>
</feature>
<dbReference type="HOGENOM" id="CLU_841351_0_0_7"/>
<dbReference type="AlphaFoldDB" id="B9M6J3"/>
<protein>
    <submittedName>
        <fullName evidence="3">FecR domain protein</fullName>
    </submittedName>
</protein>
<dbReference type="eggNOG" id="COG4254">
    <property type="taxonomic scope" value="Bacteria"/>
</dbReference>
<organism evidence="3 4">
    <name type="scientific">Geotalea daltonii (strain DSM 22248 / JCM 15807 / FRC-32)</name>
    <name type="common">Geobacter daltonii</name>
    <dbReference type="NCBI Taxonomy" id="316067"/>
    <lineage>
        <taxon>Bacteria</taxon>
        <taxon>Pseudomonadati</taxon>
        <taxon>Thermodesulfobacteriota</taxon>
        <taxon>Desulfuromonadia</taxon>
        <taxon>Geobacterales</taxon>
        <taxon>Geobacteraceae</taxon>
        <taxon>Geotalea</taxon>
    </lineage>
</organism>
<feature type="compositionally biased region" description="Pro residues" evidence="1">
    <location>
        <begin position="295"/>
        <end position="318"/>
    </location>
</feature>
<dbReference type="RefSeq" id="WP_012646782.1">
    <property type="nucleotide sequence ID" value="NC_011979.1"/>
</dbReference>
<dbReference type="OrthoDB" id="5415289at2"/>
<dbReference type="PANTHER" id="PTHR38731:SF3">
    <property type="entry name" value="BLL6125 PROTEIN"/>
    <property type="match status" value="1"/>
</dbReference>
<accession>B9M6J3</accession>
<reference evidence="3 4" key="1">
    <citation type="submission" date="2009-01" db="EMBL/GenBank/DDBJ databases">
        <title>Complete sequence of Geobacter sp. FRC-32.</title>
        <authorList>
            <consortium name="US DOE Joint Genome Institute"/>
            <person name="Lucas S."/>
            <person name="Copeland A."/>
            <person name="Lapidus A."/>
            <person name="Glavina del Rio T."/>
            <person name="Dalin E."/>
            <person name="Tice H."/>
            <person name="Bruce D."/>
            <person name="Goodwin L."/>
            <person name="Pitluck S."/>
            <person name="Saunders E."/>
            <person name="Brettin T."/>
            <person name="Detter J.C."/>
            <person name="Han C."/>
            <person name="Larimer F."/>
            <person name="Land M."/>
            <person name="Hauser L."/>
            <person name="Kyrpides N."/>
            <person name="Ovchinnikova G."/>
            <person name="Kostka J."/>
            <person name="Richardson P."/>
        </authorList>
    </citation>
    <scope>NUCLEOTIDE SEQUENCE [LARGE SCALE GENOMIC DNA]</scope>
    <source>
        <strain evidence="4">DSM 22248 / JCM 15807 / FRC-32</strain>
    </source>
</reference>
<feature type="domain" description="FecR protein" evidence="2">
    <location>
        <begin position="67"/>
        <end position="169"/>
    </location>
</feature>
<evidence type="ECO:0000313" key="4">
    <source>
        <dbReference type="Proteomes" id="UP000007721"/>
    </source>
</evidence>
<sequence>MIDIPGRSLFLQLALLFTLVVMGSSTVLAAEDIASFKIVSGTVDVLRNGKLPAVTVKTGDKLGEGDFVRTRSGSFAEIQFKDGTILKVAQRSRIDIGTYFSGQRENGANVRLPRGKVEAIVDPVRVKRAGEGRRFEVHTPNAVAGVRGTDFIVSHDRSMTGVLVRQGSVYTYNRRMPDRIVTVTAGNITTIAPGAPPQPPRQALPAETQHMEKGVTTPKTESGGQSGTQGTGQPAAQSTPAANGNQTEGTDILSQSASLTTTIAPTSTGTALMGSTIPSAITTAPTSSVKTTTQAPPPPPPVVAPATATPPPPPPPAVPTTTNVNVNVNF</sequence>
<feature type="compositionally biased region" description="Low complexity" evidence="1">
    <location>
        <begin position="319"/>
        <end position="330"/>
    </location>
</feature>
<dbReference type="KEGG" id="geo:Geob_1695"/>
<dbReference type="Proteomes" id="UP000007721">
    <property type="component" value="Chromosome"/>
</dbReference>
<gene>
    <name evidence="3" type="ordered locus">Geob_1695</name>
</gene>
<feature type="region of interest" description="Disordered" evidence="1">
    <location>
        <begin position="285"/>
        <end position="330"/>
    </location>
</feature>
<evidence type="ECO:0000256" key="1">
    <source>
        <dbReference type="SAM" id="MobiDB-lite"/>
    </source>
</evidence>
<keyword evidence="4" id="KW-1185">Reference proteome</keyword>
<dbReference type="Gene3D" id="2.60.120.1440">
    <property type="match status" value="1"/>
</dbReference>